<feature type="disulfide bond" evidence="3">
    <location>
        <begin position="77"/>
        <end position="104"/>
    </location>
</feature>
<keyword evidence="8" id="KW-1185">Reference proteome</keyword>
<dbReference type="SUPFAM" id="SSF50494">
    <property type="entry name" value="Trypsin-like serine proteases"/>
    <property type="match status" value="1"/>
</dbReference>
<proteinExistence type="inferred from homology"/>
<evidence type="ECO:0000256" key="4">
    <source>
        <dbReference type="RuleBase" id="RU363034"/>
    </source>
</evidence>
<dbReference type="InterPro" id="IPR051487">
    <property type="entry name" value="Ser/Thr_Proteases_Immune/Dev"/>
</dbReference>
<gene>
    <name evidence="7" type="ORF">DSTB1V02_LOCUS3098</name>
</gene>
<dbReference type="AlphaFoldDB" id="A0A7R8X5D1"/>
<accession>A0A7R8X5D1</accession>
<evidence type="ECO:0000259" key="6">
    <source>
        <dbReference type="PROSITE" id="PS50923"/>
    </source>
</evidence>
<dbReference type="InterPro" id="IPR033116">
    <property type="entry name" value="TRYPSIN_SER"/>
</dbReference>
<feature type="domain" description="Peptidase S1" evidence="5">
    <location>
        <begin position="105"/>
        <end position="375"/>
    </location>
</feature>
<comment type="caution">
    <text evidence="3">Lacks conserved residue(s) required for the propagation of feature annotation.</text>
</comment>
<dbReference type="InterPro" id="IPR000436">
    <property type="entry name" value="Sushi_SCR_CCP_dom"/>
</dbReference>
<keyword evidence="4" id="KW-0645">Protease</keyword>
<dbReference type="SMART" id="SM00020">
    <property type="entry name" value="Tryp_SPc"/>
    <property type="match status" value="1"/>
</dbReference>
<keyword evidence="1 3" id="KW-1015">Disulfide bond</keyword>
<dbReference type="GO" id="GO:0006508">
    <property type="term" value="P:proteolysis"/>
    <property type="evidence" value="ECO:0007669"/>
    <property type="project" value="UniProtKB-KW"/>
</dbReference>
<dbReference type="SUPFAM" id="SSF57535">
    <property type="entry name" value="Complement control module/SCR domain"/>
    <property type="match status" value="1"/>
</dbReference>
<dbReference type="EMBL" id="CAJPEV010000378">
    <property type="protein sequence ID" value="CAG0884646.1"/>
    <property type="molecule type" value="Genomic_DNA"/>
</dbReference>
<reference evidence="7" key="1">
    <citation type="submission" date="2020-11" db="EMBL/GenBank/DDBJ databases">
        <authorList>
            <person name="Tran Van P."/>
        </authorList>
    </citation>
    <scope>NUCLEOTIDE SEQUENCE</scope>
</reference>
<dbReference type="Proteomes" id="UP000677054">
    <property type="component" value="Unassembled WGS sequence"/>
</dbReference>
<evidence type="ECO:0008006" key="9">
    <source>
        <dbReference type="Google" id="ProtNLM"/>
    </source>
</evidence>
<dbReference type="EMBL" id="LR899895">
    <property type="protein sequence ID" value="CAD7243165.1"/>
    <property type="molecule type" value="Genomic_DNA"/>
</dbReference>
<keyword evidence="3" id="KW-0768">Sushi</keyword>
<keyword evidence="4" id="KW-0720">Serine protease</keyword>
<dbReference type="InterPro" id="IPR009003">
    <property type="entry name" value="Peptidase_S1_PA"/>
</dbReference>
<dbReference type="InterPro" id="IPR043504">
    <property type="entry name" value="Peptidase_S1_PA_chymotrypsin"/>
</dbReference>
<dbReference type="InterPro" id="IPR018114">
    <property type="entry name" value="TRYPSIN_HIS"/>
</dbReference>
<dbReference type="InterPro" id="IPR001254">
    <property type="entry name" value="Trypsin_dom"/>
</dbReference>
<dbReference type="Gene3D" id="2.10.70.10">
    <property type="entry name" value="Complement Module, domain 1"/>
    <property type="match status" value="1"/>
</dbReference>
<evidence type="ECO:0000259" key="5">
    <source>
        <dbReference type="PROSITE" id="PS50240"/>
    </source>
</evidence>
<dbReference type="InterPro" id="IPR001314">
    <property type="entry name" value="Peptidase_S1A"/>
</dbReference>
<dbReference type="CDD" id="cd00033">
    <property type="entry name" value="CCP"/>
    <property type="match status" value="1"/>
</dbReference>
<keyword evidence="4" id="KW-0378">Hydrolase</keyword>
<evidence type="ECO:0000256" key="1">
    <source>
        <dbReference type="ARBA" id="ARBA00023157"/>
    </source>
</evidence>
<dbReference type="Pfam" id="PF00084">
    <property type="entry name" value="Sushi"/>
    <property type="match status" value="1"/>
</dbReference>
<feature type="non-terminal residue" evidence="7">
    <location>
        <position position="1"/>
    </location>
</feature>
<dbReference type="PROSITE" id="PS00134">
    <property type="entry name" value="TRYPSIN_HIS"/>
    <property type="match status" value="1"/>
</dbReference>
<dbReference type="PROSITE" id="PS00135">
    <property type="entry name" value="TRYPSIN_SER"/>
    <property type="match status" value="1"/>
</dbReference>
<sequence>MSEFPIGMVPSHYDHRLSFTQSSIHLGKWENQESTVLFNSRVDPIDYRNPCGTVYENQTECLQDGEYVYGSIVEYACNEYYSLKGSRRRTCIGNGRWNGRNTLCEPGGKESAIGKWPWVAAIYDVTKKLLVCGGALIREQWVLTAAHCLASGARSRDQKDFLVYLGKYYRNDSLDDGFVQKREVSNILYRFRTDIVQCGNVSTIIFHKGYNLYNFDSDIALLRLTEPVQFTERVQLICLPTNQFIHLSEANLENGTRGTVASWGENVLDELSGVLTEIEIPVLSNAICHRDTIHLTGRPDSSQTLSWNSFCAGHHKNTSFQDFQAACPGDSGSPMVFYTHALRQWQIEGIVSHFFIKESCSMRRPGQYTIFTKVN</sequence>
<comment type="similarity">
    <text evidence="2">Belongs to the peptidase S1 family. CLIP subfamily.</text>
</comment>
<dbReference type="Pfam" id="PF00089">
    <property type="entry name" value="Trypsin"/>
    <property type="match status" value="2"/>
</dbReference>
<evidence type="ECO:0000313" key="7">
    <source>
        <dbReference type="EMBL" id="CAD7243165.1"/>
    </source>
</evidence>
<evidence type="ECO:0000313" key="8">
    <source>
        <dbReference type="Proteomes" id="UP000677054"/>
    </source>
</evidence>
<dbReference type="PANTHER" id="PTHR24256">
    <property type="entry name" value="TRYPTASE-RELATED"/>
    <property type="match status" value="1"/>
</dbReference>
<protein>
    <recommendedName>
        <fullName evidence="9">Limulus clotting factor C</fullName>
    </recommendedName>
</protein>
<dbReference type="CDD" id="cd00190">
    <property type="entry name" value="Tryp_SPc"/>
    <property type="match status" value="1"/>
</dbReference>
<organism evidence="7">
    <name type="scientific">Darwinula stevensoni</name>
    <dbReference type="NCBI Taxonomy" id="69355"/>
    <lineage>
        <taxon>Eukaryota</taxon>
        <taxon>Metazoa</taxon>
        <taxon>Ecdysozoa</taxon>
        <taxon>Arthropoda</taxon>
        <taxon>Crustacea</taxon>
        <taxon>Oligostraca</taxon>
        <taxon>Ostracoda</taxon>
        <taxon>Podocopa</taxon>
        <taxon>Podocopida</taxon>
        <taxon>Darwinulocopina</taxon>
        <taxon>Darwinuloidea</taxon>
        <taxon>Darwinulidae</taxon>
        <taxon>Darwinula</taxon>
    </lineage>
</organism>
<dbReference type="SMART" id="SM00032">
    <property type="entry name" value="CCP"/>
    <property type="match status" value="1"/>
</dbReference>
<dbReference type="PROSITE" id="PS50240">
    <property type="entry name" value="TRYPSIN_DOM"/>
    <property type="match status" value="1"/>
</dbReference>
<dbReference type="InterPro" id="IPR035976">
    <property type="entry name" value="Sushi/SCR/CCP_sf"/>
</dbReference>
<evidence type="ECO:0000256" key="3">
    <source>
        <dbReference type="PROSITE-ProRule" id="PRU00302"/>
    </source>
</evidence>
<dbReference type="OrthoDB" id="10061449at2759"/>
<dbReference type="PRINTS" id="PR00722">
    <property type="entry name" value="CHYMOTRYPSIN"/>
</dbReference>
<name>A0A7R8X5D1_9CRUS</name>
<dbReference type="PROSITE" id="PS50923">
    <property type="entry name" value="SUSHI"/>
    <property type="match status" value="1"/>
</dbReference>
<dbReference type="Gene3D" id="2.40.10.10">
    <property type="entry name" value="Trypsin-like serine proteases"/>
    <property type="match status" value="3"/>
</dbReference>
<dbReference type="GO" id="GO:0004252">
    <property type="term" value="F:serine-type endopeptidase activity"/>
    <property type="evidence" value="ECO:0007669"/>
    <property type="project" value="InterPro"/>
</dbReference>
<evidence type="ECO:0000256" key="2">
    <source>
        <dbReference type="ARBA" id="ARBA00024195"/>
    </source>
</evidence>
<feature type="domain" description="Sushi" evidence="6">
    <location>
        <begin position="49"/>
        <end position="106"/>
    </location>
</feature>